<feature type="transmembrane region" description="Helical" evidence="1">
    <location>
        <begin position="122"/>
        <end position="142"/>
    </location>
</feature>
<sequence>MYPILLTVHSVFRWVVLVSLCYSIYLGITGWSRKKTFNKSADFIRHATATIAHIQLMIGYILYFNSPIVAYFRAHFKEAIRQFDFLFFGLIHILLMTIAIVFITIGSAVAKRKESDNEKFKTMTIWFSLALLLILLAIPWPFSPLANRPYFRAFHE</sequence>
<evidence type="ECO:0000313" key="2">
    <source>
        <dbReference type="EMBL" id="RRB07377.1"/>
    </source>
</evidence>
<reference evidence="2 3" key="1">
    <citation type="submission" date="2018-11" db="EMBL/GenBank/DDBJ databases">
        <authorList>
            <person name="Zhou Z."/>
            <person name="Wang G."/>
        </authorList>
    </citation>
    <scope>NUCLEOTIDE SEQUENCE [LARGE SCALE GENOMIC DNA]</scope>
    <source>
        <strain evidence="2 3">KCTC52004</strain>
    </source>
</reference>
<dbReference type="OrthoDB" id="329514at2"/>
<dbReference type="RefSeq" id="WP_124872294.1">
    <property type="nucleotide sequence ID" value="NZ_RQJO01000007.1"/>
</dbReference>
<keyword evidence="1" id="KW-0812">Transmembrane</keyword>
<feature type="transmembrane region" description="Helical" evidence="1">
    <location>
        <begin position="85"/>
        <end position="110"/>
    </location>
</feature>
<name>A0A3P1C244_9BACT</name>
<proteinExistence type="predicted"/>
<dbReference type="Proteomes" id="UP000271925">
    <property type="component" value="Unassembled WGS sequence"/>
</dbReference>
<gene>
    <name evidence="2" type="ORF">EHT25_06250</name>
</gene>
<dbReference type="AlphaFoldDB" id="A0A3P1C244"/>
<evidence type="ECO:0000256" key="1">
    <source>
        <dbReference type="SAM" id="Phobius"/>
    </source>
</evidence>
<keyword evidence="3" id="KW-1185">Reference proteome</keyword>
<feature type="transmembrane region" description="Helical" evidence="1">
    <location>
        <begin position="12"/>
        <end position="31"/>
    </location>
</feature>
<organism evidence="2 3">
    <name type="scientific">Larkinella rosea</name>
    <dbReference type="NCBI Taxonomy" id="2025312"/>
    <lineage>
        <taxon>Bacteria</taxon>
        <taxon>Pseudomonadati</taxon>
        <taxon>Bacteroidota</taxon>
        <taxon>Cytophagia</taxon>
        <taxon>Cytophagales</taxon>
        <taxon>Spirosomataceae</taxon>
        <taxon>Larkinella</taxon>
    </lineage>
</organism>
<feature type="transmembrane region" description="Helical" evidence="1">
    <location>
        <begin position="43"/>
        <end position="65"/>
    </location>
</feature>
<evidence type="ECO:0008006" key="4">
    <source>
        <dbReference type="Google" id="ProtNLM"/>
    </source>
</evidence>
<accession>A0A3P1C244</accession>
<protein>
    <recommendedName>
        <fullName evidence="4">Cytochrome B</fullName>
    </recommendedName>
</protein>
<keyword evidence="1" id="KW-1133">Transmembrane helix</keyword>
<comment type="caution">
    <text evidence="2">The sequence shown here is derived from an EMBL/GenBank/DDBJ whole genome shotgun (WGS) entry which is preliminary data.</text>
</comment>
<dbReference type="EMBL" id="RQJO01000007">
    <property type="protein sequence ID" value="RRB07377.1"/>
    <property type="molecule type" value="Genomic_DNA"/>
</dbReference>
<evidence type="ECO:0000313" key="3">
    <source>
        <dbReference type="Proteomes" id="UP000271925"/>
    </source>
</evidence>
<keyword evidence="1" id="KW-0472">Membrane</keyword>